<accession>A0A2R6RN48</accession>
<evidence type="ECO:0000256" key="5">
    <source>
        <dbReference type="ARBA" id="ARBA00023004"/>
    </source>
</evidence>
<dbReference type="SUPFAM" id="SSF48264">
    <property type="entry name" value="Cytochrome P450"/>
    <property type="match status" value="1"/>
</dbReference>
<keyword evidence="6 8" id="KW-0503">Monooxygenase</keyword>
<dbReference type="AlphaFoldDB" id="A0A2R6RN48"/>
<dbReference type="OMA" id="PMAMEWA"/>
<dbReference type="PANTHER" id="PTHR47947:SF13">
    <property type="entry name" value="CYTOCHROME P450, FAMILY 81, SUBFAMILY K, POLYPEPTIDE 1-RELATED"/>
    <property type="match status" value="1"/>
</dbReference>
<reference evidence="10" key="2">
    <citation type="journal article" date="2018" name="BMC Genomics">
        <title>A manually annotated Actinidia chinensis var. chinensis (kiwifruit) genome highlights the challenges associated with draft genomes and gene prediction in plants.</title>
        <authorList>
            <person name="Pilkington S.M."/>
            <person name="Crowhurst R."/>
            <person name="Hilario E."/>
            <person name="Nardozza S."/>
            <person name="Fraser L."/>
            <person name="Peng Y."/>
            <person name="Gunaseelan K."/>
            <person name="Simpson R."/>
            <person name="Tahir J."/>
            <person name="Deroles S.C."/>
            <person name="Templeton K."/>
            <person name="Luo Z."/>
            <person name="Davy M."/>
            <person name="Cheng C."/>
            <person name="McNeilage M."/>
            <person name="Scaglione D."/>
            <person name="Liu Y."/>
            <person name="Zhang Q."/>
            <person name="Datson P."/>
            <person name="De Silva N."/>
            <person name="Gardiner S.E."/>
            <person name="Bassett H."/>
            <person name="Chagne D."/>
            <person name="McCallum J."/>
            <person name="Dzierzon H."/>
            <person name="Deng C."/>
            <person name="Wang Y.Y."/>
            <person name="Barron L."/>
            <person name="Manako K."/>
            <person name="Bowen J."/>
            <person name="Foster T.M."/>
            <person name="Erridge Z.A."/>
            <person name="Tiffin H."/>
            <person name="Waite C.N."/>
            <person name="Davies K.M."/>
            <person name="Grierson E.P."/>
            <person name="Laing W.A."/>
            <person name="Kirk R."/>
            <person name="Chen X."/>
            <person name="Wood M."/>
            <person name="Montefiori M."/>
            <person name="Brummell D.A."/>
            <person name="Schwinn K.E."/>
            <person name="Catanach A."/>
            <person name="Fullerton C."/>
            <person name="Li D."/>
            <person name="Meiyalaghan S."/>
            <person name="Nieuwenhuizen N."/>
            <person name="Read N."/>
            <person name="Prakash R."/>
            <person name="Hunter D."/>
            <person name="Zhang H."/>
            <person name="McKenzie M."/>
            <person name="Knabel M."/>
            <person name="Harris A."/>
            <person name="Allan A.C."/>
            <person name="Gleave A."/>
            <person name="Chen A."/>
            <person name="Janssen B.J."/>
            <person name="Plunkett B."/>
            <person name="Ampomah-Dwamena C."/>
            <person name="Voogd C."/>
            <person name="Leif D."/>
            <person name="Lafferty D."/>
            <person name="Souleyre E.J.F."/>
            <person name="Varkonyi-Gasic E."/>
            <person name="Gambi F."/>
            <person name="Hanley J."/>
            <person name="Yao J.L."/>
            <person name="Cheung J."/>
            <person name="David K.M."/>
            <person name="Warren B."/>
            <person name="Marsh K."/>
            <person name="Snowden K.C."/>
            <person name="Lin-Wang K."/>
            <person name="Brian L."/>
            <person name="Martinez-Sanchez M."/>
            <person name="Wang M."/>
            <person name="Ileperuma N."/>
            <person name="Macnee N."/>
            <person name="Campin R."/>
            <person name="McAtee P."/>
            <person name="Drummond R.S.M."/>
            <person name="Espley R.V."/>
            <person name="Ireland H.S."/>
            <person name="Wu R."/>
            <person name="Atkinson R.G."/>
            <person name="Karunairetnam S."/>
            <person name="Bulley S."/>
            <person name="Chunkath S."/>
            <person name="Hanley Z."/>
            <person name="Storey R."/>
            <person name="Thrimawithana A.H."/>
            <person name="Thomson S."/>
            <person name="David C."/>
            <person name="Testolin R."/>
            <person name="Huang H."/>
            <person name="Hellens R.P."/>
            <person name="Schaffer R.J."/>
        </authorList>
    </citation>
    <scope>NUCLEOTIDE SEQUENCE [LARGE SCALE GENOMIC DNA]</scope>
    <source>
        <strain evidence="10">cv. Red5</strain>
    </source>
</reference>
<dbReference type="InterPro" id="IPR050651">
    <property type="entry name" value="Plant_Cytochrome_P450_Monoox"/>
</dbReference>
<keyword evidence="5 7" id="KW-0408">Iron</keyword>
<sequence length="515" mass="58111">MLHFPMENSYYYLAFLLVSLLLLSKRFLNKAGKSPPSPLALPIIGHLHLLTKAPPQQALANLASKYGPILFLRFGSRPTLVISSPSAIEECFTKNDVVFANRPQSMAGDHLTYNYTSFVWTPYGHLWRSLRRLAVIELFSFKSLHKSSLIREDETLNLLSHLFSISIGGNRTVDLKYWFSLLVFNIVMRLVNGERCVRDEDAGTESGKKILEGLWGKFVISTPVNLCDFVPILRWIDYKGFEKMLVMLHKERDEFLQGLIDEYRLKKSSDSSGIGENKSTMIGSLLRLQESEPEFYSDDLIKSMLLVMFLGGIGTSANTMERAISLLLIHPEAFHKVRAEIDTQVGHSRLLDESDLANLPYLHCVINETLRLYPPVPLLLPHYSSEDCTVGGYVIPRGTTLFVNVWAMQRDPTVWDEPNKFKPERFEGIEWGREGPKFVPFGMGRRACPGAIMGVRAISLAVGSLIQCFELEMVGQKKGDMNQGFELPSDKPDQALEAVCIPRPNAIELLSPLRN</sequence>
<comment type="similarity">
    <text evidence="1 8">Belongs to the cytochrome P450 family.</text>
</comment>
<evidence type="ECO:0000256" key="7">
    <source>
        <dbReference type="PIRSR" id="PIRSR602401-1"/>
    </source>
</evidence>
<dbReference type="GO" id="GO:0004497">
    <property type="term" value="F:monooxygenase activity"/>
    <property type="evidence" value="ECO:0007669"/>
    <property type="project" value="UniProtKB-KW"/>
</dbReference>
<dbReference type="Gramene" id="PSS31464">
    <property type="protein sequence ID" value="PSS31464"/>
    <property type="gene ID" value="CEY00_Acc04761"/>
</dbReference>
<keyword evidence="10" id="KW-1185">Reference proteome</keyword>
<organism evidence="9 10">
    <name type="scientific">Actinidia chinensis var. chinensis</name>
    <name type="common">Chinese soft-hair kiwi</name>
    <dbReference type="NCBI Taxonomy" id="1590841"/>
    <lineage>
        <taxon>Eukaryota</taxon>
        <taxon>Viridiplantae</taxon>
        <taxon>Streptophyta</taxon>
        <taxon>Embryophyta</taxon>
        <taxon>Tracheophyta</taxon>
        <taxon>Spermatophyta</taxon>
        <taxon>Magnoliopsida</taxon>
        <taxon>eudicotyledons</taxon>
        <taxon>Gunneridae</taxon>
        <taxon>Pentapetalae</taxon>
        <taxon>asterids</taxon>
        <taxon>Ericales</taxon>
        <taxon>Actinidiaceae</taxon>
        <taxon>Actinidia</taxon>
    </lineage>
</organism>
<evidence type="ECO:0000256" key="8">
    <source>
        <dbReference type="RuleBase" id="RU000461"/>
    </source>
</evidence>
<dbReference type="EMBL" id="NKQK01000004">
    <property type="protein sequence ID" value="PSS31464.1"/>
    <property type="molecule type" value="Genomic_DNA"/>
</dbReference>
<dbReference type="CDD" id="cd20653">
    <property type="entry name" value="CYP81"/>
    <property type="match status" value="1"/>
</dbReference>
<gene>
    <name evidence="9" type="ORF">CEY00_Acc04761</name>
</gene>
<comment type="caution">
    <text evidence="9">The sequence shown here is derived from an EMBL/GenBank/DDBJ whole genome shotgun (WGS) entry which is preliminary data.</text>
</comment>
<reference evidence="9 10" key="1">
    <citation type="submission" date="2017-07" db="EMBL/GenBank/DDBJ databases">
        <title>An improved, manually edited Actinidia chinensis var. chinensis (kiwifruit) genome highlights the challenges associated with draft genomes and gene prediction in plants.</title>
        <authorList>
            <person name="Pilkington S."/>
            <person name="Crowhurst R."/>
            <person name="Hilario E."/>
            <person name="Nardozza S."/>
            <person name="Fraser L."/>
            <person name="Peng Y."/>
            <person name="Gunaseelan K."/>
            <person name="Simpson R."/>
            <person name="Tahir J."/>
            <person name="Deroles S."/>
            <person name="Templeton K."/>
            <person name="Luo Z."/>
            <person name="Davy M."/>
            <person name="Cheng C."/>
            <person name="Mcneilage M."/>
            <person name="Scaglione D."/>
            <person name="Liu Y."/>
            <person name="Zhang Q."/>
            <person name="Datson P."/>
            <person name="De Silva N."/>
            <person name="Gardiner S."/>
            <person name="Bassett H."/>
            <person name="Chagne D."/>
            <person name="Mccallum J."/>
            <person name="Dzierzon H."/>
            <person name="Deng C."/>
            <person name="Wang Y.-Y."/>
            <person name="Barron N."/>
            <person name="Manako K."/>
            <person name="Bowen J."/>
            <person name="Foster T."/>
            <person name="Erridge Z."/>
            <person name="Tiffin H."/>
            <person name="Waite C."/>
            <person name="Davies K."/>
            <person name="Grierson E."/>
            <person name="Laing W."/>
            <person name="Kirk R."/>
            <person name="Chen X."/>
            <person name="Wood M."/>
            <person name="Montefiori M."/>
            <person name="Brummell D."/>
            <person name="Schwinn K."/>
            <person name="Catanach A."/>
            <person name="Fullerton C."/>
            <person name="Li D."/>
            <person name="Meiyalaghan S."/>
            <person name="Nieuwenhuizen N."/>
            <person name="Read N."/>
            <person name="Prakash R."/>
            <person name="Hunter D."/>
            <person name="Zhang H."/>
            <person name="Mckenzie M."/>
            <person name="Knabel M."/>
            <person name="Harris A."/>
            <person name="Allan A."/>
            <person name="Chen A."/>
            <person name="Janssen B."/>
            <person name="Plunkett B."/>
            <person name="Dwamena C."/>
            <person name="Voogd C."/>
            <person name="Leif D."/>
            <person name="Lafferty D."/>
            <person name="Souleyre E."/>
            <person name="Varkonyi-Gasic E."/>
            <person name="Gambi F."/>
            <person name="Hanley J."/>
            <person name="Yao J.-L."/>
            <person name="Cheung J."/>
            <person name="David K."/>
            <person name="Warren B."/>
            <person name="Marsh K."/>
            <person name="Snowden K."/>
            <person name="Lin-Wang K."/>
            <person name="Brian L."/>
            <person name="Martinez-Sanchez M."/>
            <person name="Wang M."/>
            <person name="Ileperuma N."/>
            <person name="Macnee N."/>
            <person name="Campin R."/>
            <person name="Mcatee P."/>
            <person name="Drummond R."/>
            <person name="Espley R."/>
            <person name="Ireland H."/>
            <person name="Wu R."/>
            <person name="Atkinson R."/>
            <person name="Karunairetnam S."/>
            <person name="Bulley S."/>
            <person name="Chunkath S."/>
            <person name="Hanley Z."/>
            <person name="Storey R."/>
            <person name="Thrimawithana A."/>
            <person name="Thomson S."/>
            <person name="David C."/>
            <person name="Testolin R."/>
        </authorList>
    </citation>
    <scope>NUCLEOTIDE SEQUENCE [LARGE SCALE GENOMIC DNA]</scope>
    <source>
        <strain evidence="10">cv. Red5</strain>
        <tissue evidence="9">Young leaf</tissue>
    </source>
</reference>
<dbReference type="Pfam" id="PF00067">
    <property type="entry name" value="p450"/>
    <property type="match status" value="1"/>
</dbReference>
<dbReference type="Proteomes" id="UP000241394">
    <property type="component" value="Chromosome LG4"/>
</dbReference>
<evidence type="ECO:0000313" key="10">
    <source>
        <dbReference type="Proteomes" id="UP000241394"/>
    </source>
</evidence>
<dbReference type="PRINTS" id="PR00385">
    <property type="entry name" value="P450"/>
</dbReference>
<dbReference type="FunFam" id="1.10.630.10:FF:000081">
    <property type="entry name" value="Cytochrome P450 CYP81N5"/>
    <property type="match status" value="1"/>
</dbReference>
<proteinExistence type="inferred from homology"/>
<dbReference type="InterPro" id="IPR017972">
    <property type="entry name" value="Cyt_P450_CS"/>
</dbReference>
<dbReference type="PRINTS" id="PR00463">
    <property type="entry name" value="EP450I"/>
</dbReference>
<dbReference type="InterPro" id="IPR036396">
    <property type="entry name" value="Cyt_P450_sf"/>
</dbReference>
<dbReference type="STRING" id="1590841.A0A2R6RN48"/>
<keyword evidence="4 8" id="KW-0560">Oxidoreductase</keyword>
<keyword evidence="2 7" id="KW-0349">Heme</keyword>
<evidence type="ECO:0000256" key="3">
    <source>
        <dbReference type="ARBA" id="ARBA00022723"/>
    </source>
</evidence>
<dbReference type="InterPro" id="IPR001128">
    <property type="entry name" value="Cyt_P450"/>
</dbReference>
<comment type="cofactor">
    <cofactor evidence="7">
        <name>heme</name>
        <dbReference type="ChEBI" id="CHEBI:30413"/>
    </cofactor>
</comment>
<evidence type="ECO:0000256" key="2">
    <source>
        <dbReference type="ARBA" id="ARBA00022617"/>
    </source>
</evidence>
<dbReference type="PROSITE" id="PS00086">
    <property type="entry name" value="CYTOCHROME_P450"/>
    <property type="match status" value="1"/>
</dbReference>
<dbReference type="GO" id="GO:0016705">
    <property type="term" value="F:oxidoreductase activity, acting on paired donors, with incorporation or reduction of molecular oxygen"/>
    <property type="evidence" value="ECO:0007669"/>
    <property type="project" value="InterPro"/>
</dbReference>
<evidence type="ECO:0000256" key="6">
    <source>
        <dbReference type="ARBA" id="ARBA00023033"/>
    </source>
</evidence>
<dbReference type="FunCoup" id="A0A2R6RN48">
    <property type="interactions" value="247"/>
</dbReference>
<dbReference type="InParanoid" id="A0A2R6RN48"/>
<name>A0A2R6RN48_ACTCC</name>
<dbReference type="GO" id="GO:0005506">
    <property type="term" value="F:iron ion binding"/>
    <property type="evidence" value="ECO:0007669"/>
    <property type="project" value="InterPro"/>
</dbReference>
<dbReference type="InterPro" id="IPR002401">
    <property type="entry name" value="Cyt_P450_E_grp-I"/>
</dbReference>
<dbReference type="OrthoDB" id="1055148at2759"/>
<feature type="binding site" description="axial binding residue" evidence="7">
    <location>
        <position position="448"/>
    </location>
    <ligand>
        <name>heme</name>
        <dbReference type="ChEBI" id="CHEBI:30413"/>
    </ligand>
    <ligandPart>
        <name>Fe</name>
        <dbReference type="ChEBI" id="CHEBI:18248"/>
    </ligandPart>
</feature>
<evidence type="ECO:0000313" key="9">
    <source>
        <dbReference type="EMBL" id="PSS31464.1"/>
    </source>
</evidence>
<evidence type="ECO:0000256" key="1">
    <source>
        <dbReference type="ARBA" id="ARBA00010617"/>
    </source>
</evidence>
<protein>
    <submittedName>
        <fullName evidence="9">Cytochrome P450 81E8 like</fullName>
    </submittedName>
</protein>
<dbReference type="PANTHER" id="PTHR47947">
    <property type="entry name" value="CYTOCHROME P450 82C3-RELATED"/>
    <property type="match status" value="1"/>
</dbReference>
<dbReference type="Gene3D" id="1.10.630.10">
    <property type="entry name" value="Cytochrome P450"/>
    <property type="match status" value="1"/>
</dbReference>
<keyword evidence="3 7" id="KW-0479">Metal-binding</keyword>
<dbReference type="GO" id="GO:0020037">
    <property type="term" value="F:heme binding"/>
    <property type="evidence" value="ECO:0007669"/>
    <property type="project" value="InterPro"/>
</dbReference>
<evidence type="ECO:0000256" key="4">
    <source>
        <dbReference type="ARBA" id="ARBA00023002"/>
    </source>
</evidence>